<protein>
    <recommendedName>
        <fullName evidence="3">Alpha/beta hydrolase fold-3 domain-containing protein</fullName>
    </recommendedName>
</protein>
<name>A0A7C8JE90_ORBOL</name>
<keyword evidence="1" id="KW-0378">Hydrolase</keyword>
<dbReference type="PANTHER" id="PTHR48081">
    <property type="entry name" value="AB HYDROLASE SUPERFAMILY PROTEIN C4A8.06C"/>
    <property type="match status" value="1"/>
</dbReference>
<proteinExistence type="predicted"/>
<dbReference type="InterPro" id="IPR050300">
    <property type="entry name" value="GDXG_lipolytic_enzyme"/>
</dbReference>
<dbReference type="InterPro" id="IPR013094">
    <property type="entry name" value="AB_hydrolase_3"/>
</dbReference>
<dbReference type="EMBL" id="WIQZ01000023">
    <property type="protein sequence ID" value="KAF3138201.1"/>
    <property type="molecule type" value="Genomic_DNA"/>
</dbReference>
<evidence type="ECO:0000313" key="4">
    <source>
        <dbReference type="EMBL" id="KAF3107404.1"/>
    </source>
</evidence>
<dbReference type="Proteomes" id="UP000475325">
    <property type="component" value="Unassembled WGS sequence"/>
</dbReference>
<dbReference type="GO" id="GO:0016787">
    <property type="term" value="F:hydrolase activity"/>
    <property type="evidence" value="ECO:0007669"/>
    <property type="project" value="UniProtKB-KW"/>
</dbReference>
<dbReference type="Gene3D" id="3.40.50.1820">
    <property type="entry name" value="alpha/beta hydrolase"/>
    <property type="match status" value="1"/>
</dbReference>
<evidence type="ECO:0000259" key="3">
    <source>
        <dbReference type="Pfam" id="PF07859"/>
    </source>
</evidence>
<dbReference type="SUPFAM" id="SSF53474">
    <property type="entry name" value="alpha/beta-Hydrolases"/>
    <property type="match status" value="1"/>
</dbReference>
<comment type="caution">
    <text evidence="4">The sequence shown here is derived from an EMBL/GenBank/DDBJ whole genome shotgun (WGS) entry which is preliminary data.</text>
</comment>
<dbReference type="Pfam" id="PF07859">
    <property type="entry name" value="Abhydrolase_3"/>
    <property type="match status" value="1"/>
</dbReference>
<evidence type="ECO:0000256" key="2">
    <source>
        <dbReference type="SAM" id="MobiDB-lite"/>
    </source>
</evidence>
<organism evidence="4 6">
    <name type="scientific">Orbilia oligospora</name>
    <name type="common">Nematode-trapping fungus</name>
    <name type="synonym">Arthrobotrys oligospora</name>
    <dbReference type="NCBI Taxonomy" id="2813651"/>
    <lineage>
        <taxon>Eukaryota</taxon>
        <taxon>Fungi</taxon>
        <taxon>Dikarya</taxon>
        <taxon>Ascomycota</taxon>
        <taxon>Pezizomycotina</taxon>
        <taxon>Orbiliomycetes</taxon>
        <taxon>Orbiliales</taxon>
        <taxon>Orbiliaceae</taxon>
        <taxon>Orbilia</taxon>
    </lineage>
</organism>
<feature type="region of interest" description="Disordered" evidence="2">
    <location>
        <begin position="1"/>
        <end position="28"/>
    </location>
</feature>
<dbReference type="EMBL" id="WIQW01000010">
    <property type="protein sequence ID" value="KAF3107404.1"/>
    <property type="molecule type" value="Genomic_DNA"/>
</dbReference>
<sequence>MAEEDANQPNVGEIQPDVQAPTSASTTALDELRTRRKEYLKYQNETQAAALEGRASFLADVVTWEDPVALSDGVGLTYRVYAKSHEVSQVVKGLRENGSSDEVTNLGIAGSFIYIHGGGWRVGNLDSEDLTCRRLCHTLNLVVFSINYRKVPEHPYPIPITDAKAGVLAVNERYISKLPSLPVIICGSSSGGHIAGLITQAAVEGSLNIRLDRTALRGPVTVHPDHVPTRFKKSYNSYDTNDSRGEYQGMASNMRNGVFGMASIPQGVIETGQAFPLWGEFKGHPRTYIEVSDDDVLLDDGLCYAKALEEAGVEVKVKIRKGDHTWWLKKYDTDEGAIVEEDFVREVGLLISTQLEELSI</sequence>
<dbReference type="AlphaFoldDB" id="A0A7C8JE90"/>
<evidence type="ECO:0000313" key="7">
    <source>
        <dbReference type="Proteomes" id="UP000480548"/>
    </source>
</evidence>
<evidence type="ECO:0000256" key="1">
    <source>
        <dbReference type="ARBA" id="ARBA00022801"/>
    </source>
</evidence>
<evidence type="ECO:0000313" key="5">
    <source>
        <dbReference type="EMBL" id="KAF3138201.1"/>
    </source>
</evidence>
<dbReference type="Proteomes" id="UP000480548">
    <property type="component" value="Unassembled WGS sequence"/>
</dbReference>
<dbReference type="InterPro" id="IPR029058">
    <property type="entry name" value="AB_hydrolase_fold"/>
</dbReference>
<evidence type="ECO:0000313" key="6">
    <source>
        <dbReference type="Proteomes" id="UP000475325"/>
    </source>
</evidence>
<accession>A0A7C8JE90</accession>
<dbReference type="PANTHER" id="PTHR48081:SF8">
    <property type="entry name" value="ALPHA_BETA HYDROLASE FOLD-3 DOMAIN-CONTAINING PROTEIN-RELATED"/>
    <property type="match status" value="1"/>
</dbReference>
<gene>
    <name evidence="4" type="ORF">TWF102_000324</name>
    <name evidence="5" type="ORF">TWF703_004730</name>
</gene>
<reference evidence="6 7" key="1">
    <citation type="submission" date="2019-06" db="EMBL/GenBank/DDBJ databases">
        <authorList>
            <person name="Palmer J.M."/>
        </authorList>
    </citation>
    <scope>NUCLEOTIDE SEQUENCE [LARGE SCALE GENOMIC DNA]</scope>
    <source>
        <strain evidence="4 6">TWF102</strain>
        <strain evidence="5 7">TWF703</strain>
    </source>
</reference>
<feature type="domain" description="Alpha/beta hydrolase fold-3" evidence="3">
    <location>
        <begin position="113"/>
        <end position="322"/>
    </location>
</feature>